<evidence type="ECO:0000256" key="2">
    <source>
        <dbReference type="ARBA" id="ARBA00006906"/>
    </source>
</evidence>
<evidence type="ECO:0000313" key="6">
    <source>
        <dbReference type="EMBL" id="EEQ65857.1"/>
    </source>
</evidence>
<sequence length="210" mass="22160">MKKFDLTKRILDSGALAVVRATPSRVVEIAESIVKGGIDVMEVSYTNADAPEAIDAVHKTLGDQILVGAGTVLNAPTAKDAIAHGVGFIYSPMFDTDVASLCNEYQIPYAPGCTTVTEAVTAMRAGATFIKFFPYGGLLGSEVIKTIKTPIPYMPLLESGGVTVENVVDWFKAGVEVVGVGGALTKGSTNQITANASELRKKIDSFRHHG</sequence>
<evidence type="ECO:0000256" key="4">
    <source>
        <dbReference type="ARBA" id="ARBA00023239"/>
    </source>
</evidence>
<gene>
    <name evidence="6" type="ORF">LBPG_01306</name>
</gene>
<comment type="similarity">
    <text evidence="2">Belongs to the KHG/KDPG aldolase family.</text>
</comment>
<dbReference type="EMBL" id="CP002391">
    <property type="protein sequence ID" value="EEQ65857.1"/>
    <property type="molecule type" value="Genomic_DNA"/>
</dbReference>
<dbReference type="SUPFAM" id="SSF51569">
    <property type="entry name" value="Aldolase"/>
    <property type="match status" value="1"/>
</dbReference>
<evidence type="ECO:0000313" key="7">
    <source>
        <dbReference type="Proteomes" id="UP000015927"/>
    </source>
</evidence>
<dbReference type="GeneID" id="57091303"/>
<dbReference type="Pfam" id="PF01081">
    <property type="entry name" value="Aldolase"/>
    <property type="match status" value="1"/>
</dbReference>
<accession>A0A826HSW9</accession>
<keyword evidence="5" id="KW-0119">Carbohydrate metabolism</keyword>
<dbReference type="AlphaFoldDB" id="A0A826HSW9"/>
<reference evidence="6 7" key="1">
    <citation type="submission" date="2010-12" db="EMBL/GenBank/DDBJ databases">
        <title>The Genome Sequence of Lactobacillus paracasei subsp. paracasei strain 8700:2.</title>
        <authorList>
            <consortium name="The Broad Institute Genome Sequencing Platform"/>
            <person name="Ward D."/>
            <person name="Earl A."/>
            <person name="Feldgarden M."/>
            <person name="Young S.K."/>
            <person name="Gargeya S."/>
            <person name="Zeng Q."/>
            <person name="Alvarado L."/>
            <person name="Berlin A."/>
            <person name="Bochicchio J."/>
            <person name="Chapman S.B."/>
            <person name="Chen Z."/>
            <person name="Freedman E."/>
            <person name="Gellesch M."/>
            <person name="Goldberg J."/>
            <person name="Griggs A."/>
            <person name="Gujja S."/>
            <person name="Heilman E."/>
            <person name="Heiman D."/>
            <person name="Howarth C."/>
            <person name="Mehta T."/>
            <person name="Neiman D."/>
            <person name="Pearson M."/>
            <person name="Roberts A."/>
            <person name="Saif S."/>
            <person name="Shea T."/>
            <person name="Shenoy N."/>
            <person name="Sisk P."/>
            <person name="Stolte C."/>
            <person name="Sykes S."/>
            <person name="White J."/>
            <person name="Yandava C."/>
            <person name="Saulnier D."/>
            <person name="Haas B."/>
            <person name="Nusbaum C."/>
            <person name="Birren B."/>
        </authorList>
    </citation>
    <scope>NUCLEOTIDE SEQUENCE [LARGE SCALE GENOMIC DNA]</scope>
    <source>
        <strain evidence="6 7">8700:2</strain>
    </source>
</reference>
<name>A0A826HSW9_LACPA</name>
<comment type="subunit">
    <text evidence="3">Homotrimer.</text>
</comment>
<comment type="pathway">
    <text evidence="1">Carbohydrate acid metabolism.</text>
</comment>
<dbReference type="CDD" id="cd00452">
    <property type="entry name" value="KDPG_aldolase"/>
    <property type="match status" value="1"/>
</dbReference>
<dbReference type="GO" id="GO:0016829">
    <property type="term" value="F:lyase activity"/>
    <property type="evidence" value="ECO:0007669"/>
    <property type="project" value="UniProtKB-KW"/>
</dbReference>
<evidence type="ECO:0000256" key="1">
    <source>
        <dbReference type="ARBA" id="ARBA00004761"/>
    </source>
</evidence>
<evidence type="ECO:0000256" key="3">
    <source>
        <dbReference type="ARBA" id="ARBA00011233"/>
    </source>
</evidence>
<dbReference type="InterPro" id="IPR000887">
    <property type="entry name" value="Aldlse_KDPG_KHG"/>
</dbReference>
<dbReference type="InterPro" id="IPR013785">
    <property type="entry name" value="Aldolase_TIM"/>
</dbReference>
<dbReference type="Proteomes" id="UP000015927">
    <property type="component" value="Chromosome"/>
</dbReference>
<proteinExistence type="inferred from homology"/>
<dbReference type="PANTHER" id="PTHR30246">
    <property type="entry name" value="2-KETO-3-DEOXY-6-PHOSPHOGLUCONATE ALDOLASE"/>
    <property type="match status" value="1"/>
</dbReference>
<dbReference type="KEGG" id="lpi:LBPG_01306"/>
<keyword evidence="4" id="KW-0456">Lyase</keyword>
<dbReference type="RefSeq" id="WP_003571650.1">
    <property type="nucleotide sequence ID" value="NC_022112.1"/>
</dbReference>
<organism evidence="6 7">
    <name type="scientific">Lacticaseibacillus paracasei subsp. paracasei 8700:2</name>
    <dbReference type="NCBI Taxonomy" id="537973"/>
    <lineage>
        <taxon>Bacteria</taxon>
        <taxon>Bacillati</taxon>
        <taxon>Bacillota</taxon>
        <taxon>Bacilli</taxon>
        <taxon>Lactobacillales</taxon>
        <taxon>Lactobacillaceae</taxon>
        <taxon>Lacticaseibacillus</taxon>
    </lineage>
</organism>
<dbReference type="Gene3D" id="3.20.20.70">
    <property type="entry name" value="Aldolase class I"/>
    <property type="match status" value="1"/>
</dbReference>
<dbReference type="PANTHER" id="PTHR30246:SF1">
    <property type="entry name" value="2-DEHYDRO-3-DEOXY-6-PHOSPHOGALACTONATE ALDOLASE-RELATED"/>
    <property type="match status" value="1"/>
</dbReference>
<evidence type="ECO:0000256" key="5">
    <source>
        <dbReference type="ARBA" id="ARBA00023277"/>
    </source>
</evidence>
<protein>
    <submittedName>
        <fullName evidence="6">2-keto-3-deoxy-6-phospho-gluconate aldolase</fullName>
    </submittedName>
</protein>